<evidence type="ECO:0000256" key="3">
    <source>
        <dbReference type="ARBA" id="ARBA00022676"/>
    </source>
</evidence>
<protein>
    <submittedName>
        <fullName evidence="8">Galactofuranosylgalactofuranosylrhamnosyl-N-acetylglucosaminyl-diphospho-decaprenol beta-1,5/1,6-galactofuranosyltransferase</fullName>
    </submittedName>
</protein>
<organism evidence="8 9">
    <name type="scientific">Amycolatopsis cihanbeyliensis</name>
    <dbReference type="NCBI Taxonomy" id="1128664"/>
    <lineage>
        <taxon>Bacteria</taxon>
        <taxon>Bacillati</taxon>
        <taxon>Actinomycetota</taxon>
        <taxon>Actinomycetes</taxon>
        <taxon>Pseudonocardiales</taxon>
        <taxon>Pseudonocardiaceae</taxon>
        <taxon>Amycolatopsis</taxon>
    </lineage>
</organism>
<keyword evidence="4 8" id="KW-0808">Transferase</keyword>
<dbReference type="OrthoDB" id="3225550at2"/>
<evidence type="ECO:0000256" key="5">
    <source>
        <dbReference type="SAM" id="MobiDB-lite"/>
    </source>
</evidence>
<sequence length="660" mass="73053">MPGKAAAATRKSAGNGAAAAEPAEAEVFAERAPRGRLLAQRGLYAGPSDLVSKDLYAEVVEGVVARDRGGITLEPSALVSGNTYFGRFPASYWQRWTEVRQVRVEAVVSGSGRLAVGASDPDGESRVVATYTARDAERATVVLEAKIDRFLDGGALWLDLETEAGERLTVEGVRWTVEPPERIRPTAVTICTMNRVDDCLATLKSLAGDMSSLETLDAIYVADQGSDPVESREDFAEVAAELGDKLHYIRQPNLGGAGGFTRGLYEVAGRLAEADGLAGPGHQDSAVTEHANVLFMDDDVLLEPDLVIRLTAFSNKAANPMIVGGQMLNLLHPNQLHVGAEYARLNTLEPGQPVEHSLTTADLLGVDEETGKPNRQERRLDAGYNGWWSCLIPYEVVREVGYPMPYFFQWDDAEYSYRARAHGFPTVTLPGAGVWHADFHWKDWDEWHRYFNLRNSIITAALHSPFNLNVLARVLLAQVVRYLLSMQYGLTATLIKAVEDFLEGPEILADGGVAAMKEIREIRARYPETHRYPATDVPGIASSDIGIINTGPRPSLQRAVLLKRVLNRLLGKHTHALGAIPTDEAHWWHVSLFETAVVTDANQEGVRVRRYDRARMFELAKQTVRVLQRLRKEGHAVQEQYKRAMPELTSRANWTRLYRL</sequence>
<evidence type="ECO:0000256" key="4">
    <source>
        <dbReference type="ARBA" id="ARBA00022679"/>
    </source>
</evidence>
<dbReference type="PANTHER" id="PTHR43179">
    <property type="entry name" value="RHAMNOSYLTRANSFERASE WBBL"/>
    <property type="match status" value="1"/>
</dbReference>
<evidence type="ECO:0000259" key="7">
    <source>
        <dbReference type="Pfam" id="PF19320"/>
    </source>
</evidence>
<dbReference type="InterPro" id="IPR045699">
    <property type="entry name" value="GlfT2_C"/>
</dbReference>
<dbReference type="InterPro" id="IPR029044">
    <property type="entry name" value="Nucleotide-diphossugar_trans"/>
</dbReference>
<evidence type="ECO:0000313" key="9">
    <source>
        <dbReference type="Proteomes" id="UP000320876"/>
    </source>
</evidence>
<evidence type="ECO:0000256" key="2">
    <source>
        <dbReference type="ARBA" id="ARBA00006739"/>
    </source>
</evidence>
<proteinExistence type="inferred from homology"/>
<dbReference type="InterPro" id="IPR040492">
    <property type="entry name" value="GlfT2_N"/>
</dbReference>
<feature type="domain" description="Galactofuranosyltransferase GlfT2 N-terminal" evidence="6">
    <location>
        <begin position="63"/>
        <end position="176"/>
    </location>
</feature>
<comment type="pathway">
    <text evidence="1">Cell wall biogenesis; cell wall polysaccharide biosynthesis.</text>
</comment>
<gene>
    <name evidence="8" type="ORF">FB471_3962</name>
</gene>
<keyword evidence="3" id="KW-0328">Glycosyltransferase</keyword>
<dbReference type="RefSeq" id="WP_141999895.1">
    <property type="nucleotide sequence ID" value="NZ_VFML01000001.1"/>
</dbReference>
<comment type="similarity">
    <text evidence="2">Belongs to the glycosyltransferase 2 family.</text>
</comment>
<reference evidence="8 9" key="1">
    <citation type="submission" date="2019-06" db="EMBL/GenBank/DDBJ databases">
        <title>Sequencing the genomes of 1000 actinobacteria strains.</title>
        <authorList>
            <person name="Klenk H.-P."/>
        </authorList>
    </citation>
    <scope>NUCLEOTIDE SEQUENCE [LARGE SCALE GENOMIC DNA]</scope>
    <source>
        <strain evidence="8 9">DSM 45679</strain>
    </source>
</reference>
<dbReference type="AlphaFoldDB" id="A0A542DM62"/>
<evidence type="ECO:0000259" key="6">
    <source>
        <dbReference type="Pfam" id="PF17994"/>
    </source>
</evidence>
<dbReference type="Pfam" id="PF17994">
    <property type="entry name" value="Glft2_N"/>
    <property type="match status" value="1"/>
</dbReference>
<feature type="domain" description="Galactofuranosyltransferase-2 C-terminal" evidence="7">
    <location>
        <begin position="477"/>
        <end position="658"/>
    </location>
</feature>
<dbReference type="EMBL" id="VFML01000001">
    <property type="protein sequence ID" value="TQJ04180.1"/>
    <property type="molecule type" value="Genomic_DNA"/>
</dbReference>
<comment type="caution">
    <text evidence="8">The sequence shown here is derived from an EMBL/GenBank/DDBJ whole genome shotgun (WGS) entry which is preliminary data.</text>
</comment>
<keyword evidence="9" id="KW-1185">Reference proteome</keyword>
<feature type="region of interest" description="Disordered" evidence="5">
    <location>
        <begin position="1"/>
        <end position="24"/>
    </location>
</feature>
<dbReference type="Pfam" id="PF19320">
    <property type="entry name" value="GlfT2_domain3"/>
    <property type="match status" value="1"/>
</dbReference>
<name>A0A542DM62_AMYCI</name>
<evidence type="ECO:0000313" key="8">
    <source>
        <dbReference type="EMBL" id="TQJ04180.1"/>
    </source>
</evidence>
<dbReference type="GO" id="GO:0016757">
    <property type="term" value="F:glycosyltransferase activity"/>
    <property type="evidence" value="ECO:0007669"/>
    <property type="project" value="UniProtKB-KW"/>
</dbReference>
<dbReference type="Gene3D" id="3.90.550.60">
    <property type="match status" value="1"/>
</dbReference>
<evidence type="ECO:0000256" key="1">
    <source>
        <dbReference type="ARBA" id="ARBA00004776"/>
    </source>
</evidence>
<dbReference type="SUPFAM" id="SSF53448">
    <property type="entry name" value="Nucleotide-diphospho-sugar transferases"/>
    <property type="match status" value="1"/>
</dbReference>
<dbReference type="Pfam" id="PF13641">
    <property type="entry name" value="Glyco_tranf_2_3"/>
    <property type="match status" value="1"/>
</dbReference>
<dbReference type="PANTHER" id="PTHR43179:SF12">
    <property type="entry name" value="GALACTOFURANOSYLTRANSFERASE GLFT2"/>
    <property type="match status" value="1"/>
</dbReference>
<dbReference type="Proteomes" id="UP000320876">
    <property type="component" value="Unassembled WGS sequence"/>
</dbReference>
<accession>A0A542DM62</accession>